<evidence type="ECO:0000313" key="1">
    <source>
        <dbReference type="EMBL" id="MBF4102921.1"/>
    </source>
</evidence>
<name>A0A930Y5E3_9PAST</name>
<sequence length="81" mass="9101">MYHHIIVGGFILIPSTFKVIGLSAKVDSAANKIVRESYFLLLHHHRTSGLLLTIESNRLILRAISILDSINPTNKDYKITT</sequence>
<organism evidence="1">
    <name type="scientific">Gallibacterium anatis</name>
    <dbReference type="NCBI Taxonomy" id="750"/>
    <lineage>
        <taxon>Bacteria</taxon>
        <taxon>Pseudomonadati</taxon>
        <taxon>Pseudomonadota</taxon>
        <taxon>Gammaproteobacteria</taxon>
        <taxon>Pasteurellales</taxon>
        <taxon>Pasteurellaceae</taxon>
        <taxon>Gallibacterium</taxon>
    </lineage>
</organism>
<accession>A0A930Y5E3</accession>
<dbReference type="AlphaFoldDB" id="A0A930Y5E3"/>
<reference evidence="1" key="1">
    <citation type="submission" date="2020-11" db="EMBL/GenBank/DDBJ databases">
        <title>Gallibacterium anatis 1637, full genome, WGS.</title>
        <authorList>
            <person name="Laishevtcev A.I."/>
            <person name="Yakimova E.A."/>
            <person name="Petkovich D."/>
            <person name="Stepanova T.V."/>
            <person name="Kalendr R.S."/>
            <person name="Rubalsky E.O."/>
            <person name="Zulkarneev E.R."/>
            <person name="Aleshkin A.V."/>
        </authorList>
    </citation>
    <scope>NUCLEOTIDE SEQUENCE</scope>
    <source>
        <strain evidence="1">1637</strain>
    </source>
</reference>
<comment type="caution">
    <text evidence="1">The sequence shown here is derived from an EMBL/GenBank/DDBJ whole genome shotgun (WGS) entry which is preliminary data.</text>
</comment>
<dbReference type="EMBL" id="JADION010000039">
    <property type="protein sequence ID" value="MBF4102921.1"/>
    <property type="molecule type" value="Genomic_DNA"/>
</dbReference>
<protein>
    <submittedName>
        <fullName evidence="1">Uncharacterized protein</fullName>
    </submittedName>
</protein>
<gene>
    <name evidence="1" type="ORF">INT80_11895</name>
</gene>
<proteinExistence type="predicted"/>